<dbReference type="EMBL" id="CAVMJV010000008">
    <property type="protein sequence ID" value="CAK5038195.1"/>
    <property type="molecule type" value="Genomic_DNA"/>
</dbReference>
<proteinExistence type="predicted"/>
<accession>A0ACB0YAG0</accession>
<organism evidence="1 2">
    <name type="scientific">Meloidogyne enterolobii</name>
    <name type="common">Root-knot nematode worm</name>
    <name type="synonym">Meloidogyne mayaguensis</name>
    <dbReference type="NCBI Taxonomy" id="390850"/>
    <lineage>
        <taxon>Eukaryota</taxon>
        <taxon>Metazoa</taxon>
        <taxon>Ecdysozoa</taxon>
        <taxon>Nematoda</taxon>
        <taxon>Chromadorea</taxon>
        <taxon>Rhabditida</taxon>
        <taxon>Tylenchina</taxon>
        <taxon>Tylenchomorpha</taxon>
        <taxon>Tylenchoidea</taxon>
        <taxon>Meloidogynidae</taxon>
        <taxon>Meloidogyninae</taxon>
        <taxon>Meloidogyne</taxon>
    </lineage>
</organism>
<evidence type="ECO:0000313" key="2">
    <source>
        <dbReference type="Proteomes" id="UP001497535"/>
    </source>
</evidence>
<sequence>MFLLEMEINNFIVMPTYFIILITNAIIEVNKASITFDEKITHLIMQKARVKVLGSTIADNKQMFYTNASLEMGDSVGLLVFEDSGKRVIGGIHHGTAVTYDKYNRKKKINLFVRVYDYNWINKHGLYYVSISNV</sequence>
<evidence type="ECO:0000313" key="1">
    <source>
        <dbReference type="EMBL" id="CAK5038195.1"/>
    </source>
</evidence>
<protein>
    <submittedName>
        <fullName evidence="1">Uncharacterized protein</fullName>
    </submittedName>
</protein>
<name>A0ACB0YAG0_MELEN</name>
<comment type="caution">
    <text evidence="1">The sequence shown here is derived from an EMBL/GenBank/DDBJ whole genome shotgun (WGS) entry which is preliminary data.</text>
</comment>
<gene>
    <name evidence="1" type="ORF">MENTE1834_LOCUS9557</name>
</gene>
<keyword evidence="2" id="KW-1185">Reference proteome</keyword>
<dbReference type="Proteomes" id="UP001497535">
    <property type="component" value="Unassembled WGS sequence"/>
</dbReference>
<reference evidence="1" key="1">
    <citation type="submission" date="2023-11" db="EMBL/GenBank/DDBJ databases">
        <authorList>
            <person name="Poullet M."/>
        </authorList>
    </citation>
    <scope>NUCLEOTIDE SEQUENCE</scope>
    <source>
        <strain evidence="1">E1834</strain>
    </source>
</reference>